<dbReference type="InterPro" id="IPR046192">
    <property type="entry name" value="DUF6220"/>
</dbReference>
<evidence type="ECO:0000313" key="2">
    <source>
        <dbReference type="EMBL" id="MDQ0166224.1"/>
    </source>
</evidence>
<accession>A0ABT9VZ04</accession>
<sequence length="126" mass="14002">MKATGRWLYVVFAVLFFLCVLVQFFLAGMAIFEGGQYWRSHQSLVHLFGLNVPIFMLLTAFIGHARSNDYLYIIALFVLTICMYVTANAGALHGYMGALHPVLGTVLALVSGLTVYHSITLALNKR</sequence>
<organism evidence="2 3">
    <name type="scientific">Caldalkalibacillus horti</name>
    <dbReference type="NCBI Taxonomy" id="77523"/>
    <lineage>
        <taxon>Bacteria</taxon>
        <taxon>Bacillati</taxon>
        <taxon>Bacillota</taxon>
        <taxon>Bacilli</taxon>
        <taxon>Bacillales</taxon>
        <taxon>Bacillaceae</taxon>
        <taxon>Caldalkalibacillus</taxon>
    </lineage>
</organism>
<keyword evidence="3" id="KW-1185">Reference proteome</keyword>
<gene>
    <name evidence="2" type="ORF">J2S11_002125</name>
</gene>
<keyword evidence="1" id="KW-0472">Membrane</keyword>
<evidence type="ECO:0000313" key="3">
    <source>
        <dbReference type="Proteomes" id="UP001235840"/>
    </source>
</evidence>
<dbReference type="Pfam" id="PF19728">
    <property type="entry name" value="DUF6220"/>
    <property type="match status" value="1"/>
</dbReference>
<name>A0ABT9VZ04_9BACI</name>
<keyword evidence="1" id="KW-1133">Transmembrane helix</keyword>
<feature type="transmembrane region" description="Helical" evidence="1">
    <location>
        <begin position="70"/>
        <end position="96"/>
    </location>
</feature>
<keyword evidence="1" id="KW-0812">Transmembrane</keyword>
<feature type="transmembrane region" description="Helical" evidence="1">
    <location>
        <begin position="7"/>
        <end position="32"/>
    </location>
</feature>
<feature type="transmembrane region" description="Helical" evidence="1">
    <location>
        <begin position="102"/>
        <end position="123"/>
    </location>
</feature>
<feature type="transmembrane region" description="Helical" evidence="1">
    <location>
        <begin position="44"/>
        <end position="63"/>
    </location>
</feature>
<reference evidence="2 3" key="1">
    <citation type="submission" date="2023-07" db="EMBL/GenBank/DDBJ databases">
        <title>Genomic Encyclopedia of Type Strains, Phase IV (KMG-IV): sequencing the most valuable type-strain genomes for metagenomic binning, comparative biology and taxonomic classification.</title>
        <authorList>
            <person name="Goeker M."/>
        </authorList>
    </citation>
    <scope>NUCLEOTIDE SEQUENCE [LARGE SCALE GENOMIC DNA]</scope>
    <source>
        <strain evidence="2 3">DSM 12751</strain>
    </source>
</reference>
<evidence type="ECO:0000256" key="1">
    <source>
        <dbReference type="SAM" id="Phobius"/>
    </source>
</evidence>
<dbReference type="EMBL" id="JAUSTY010000007">
    <property type="protein sequence ID" value="MDQ0166224.1"/>
    <property type="molecule type" value="Genomic_DNA"/>
</dbReference>
<protein>
    <submittedName>
        <fullName evidence="2">Membrane protein</fullName>
    </submittedName>
</protein>
<comment type="caution">
    <text evidence="2">The sequence shown here is derived from an EMBL/GenBank/DDBJ whole genome shotgun (WGS) entry which is preliminary data.</text>
</comment>
<dbReference type="RefSeq" id="WP_307394251.1">
    <property type="nucleotide sequence ID" value="NZ_BAAADK010000048.1"/>
</dbReference>
<dbReference type="Proteomes" id="UP001235840">
    <property type="component" value="Unassembled WGS sequence"/>
</dbReference>
<proteinExistence type="predicted"/>